<evidence type="ECO:0000256" key="1">
    <source>
        <dbReference type="ARBA" id="ARBA00010515"/>
    </source>
</evidence>
<dbReference type="InterPro" id="IPR050300">
    <property type="entry name" value="GDXG_lipolytic_enzyme"/>
</dbReference>
<dbReference type="GO" id="GO:0016787">
    <property type="term" value="F:hydrolase activity"/>
    <property type="evidence" value="ECO:0007669"/>
    <property type="project" value="UniProtKB-KW"/>
</dbReference>
<dbReference type="PANTHER" id="PTHR48081:SF8">
    <property type="entry name" value="ALPHA_BETA HYDROLASE FOLD-3 DOMAIN-CONTAINING PROTEIN-RELATED"/>
    <property type="match status" value="1"/>
</dbReference>
<dbReference type="InterPro" id="IPR013094">
    <property type="entry name" value="AB_hydrolase_3"/>
</dbReference>
<evidence type="ECO:0000313" key="5">
    <source>
        <dbReference type="EMBL" id="GEP58596.1"/>
    </source>
</evidence>
<dbReference type="InterPro" id="IPR033140">
    <property type="entry name" value="Lipase_GDXG_put_SER_AS"/>
</dbReference>
<dbReference type="PROSITE" id="PS01174">
    <property type="entry name" value="LIPASE_GDXG_SER"/>
    <property type="match status" value="1"/>
</dbReference>
<feature type="active site" evidence="3">
    <location>
        <position position="156"/>
    </location>
</feature>
<evidence type="ECO:0000256" key="2">
    <source>
        <dbReference type="ARBA" id="ARBA00022801"/>
    </source>
</evidence>
<comment type="similarity">
    <text evidence="1">Belongs to the 'GDXG' lipolytic enzyme family.</text>
</comment>
<dbReference type="FunFam" id="3.40.50.1820:FF:000089">
    <property type="entry name" value="Alpha/beta hydrolase"/>
    <property type="match status" value="1"/>
</dbReference>
<dbReference type="OrthoDB" id="9806180at2"/>
<evidence type="ECO:0000313" key="6">
    <source>
        <dbReference type="Proteomes" id="UP000321058"/>
    </source>
</evidence>
<evidence type="ECO:0000259" key="4">
    <source>
        <dbReference type="Pfam" id="PF07859"/>
    </source>
</evidence>
<protein>
    <submittedName>
        <fullName evidence="5">Acetylhydrolase</fullName>
    </submittedName>
</protein>
<keyword evidence="6" id="KW-1185">Reference proteome</keyword>
<dbReference type="PANTHER" id="PTHR48081">
    <property type="entry name" value="AB HYDROLASE SUPERFAMILY PROTEIN C4A8.06C"/>
    <property type="match status" value="1"/>
</dbReference>
<dbReference type="Pfam" id="PF07859">
    <property type="entry name" value="Abhydrolase_3"/>
    <property type="match status" value="1"/>
</dbReference>
<accession>A0A512NI39</accession>
<comment type="caution">
    <text evidence="5">The sequence shown here is derived from an EMBL/GenBank/DDBJ whole genome shotgun (WGS) entry which is preliminary data.</text>
</comment>
<organism evidence="5 6">
    <name type="scientific">Reyranella soli</name>
    <dbReference type="NCBI Taxonomy" id="1230389"/>
    <lineage>
        <taxon>Bacteria</taxon>
        <taxon>Pseudomonadati</taxon>
        <taxon>Pseudomonadota</taxon>
        <taxon>Alphaproteobacteria</taxon>
        <taxon>Hyphomicrobiales</taxon>
        <taxon>Reyranellaceae</taxon>
        <taxon>Reyranella</taxon>
    </lineage>
</organism>
<dbReference type="Proteomes" id="UP000321058">
    <property type="component" value="Unassembled WGS sequence"/>
</dbReference>
<dbReference type="RefSeq" id="WP_147153988.1">
    <property type="nucleotide sequence ID" value="NZ_BKAJ01000105.1"/>
</dbReference>
<dbReference type="PROSITE" id="PS01173">
    <property type="entry name" value="LIPASE_GDXG_HIS"/>
    <property type="match status" value="1"/>
</dbReference>
<gene>
    <name evidence="5" type="ORF">RSO01_57620</name>
</gene>
<sequence length="317" mass="33704">MTSRIDPDLEKILPLLPLRDAATLTPERARAELVALAESRKDVPLPELATAKDITVDGAAGPIAARLFATGRTPAPTIVYFHGGGWVAGDLLTHERQARTLALEAEAVVVSVDYRRPPETPFPGPFEDCLAATRWAAANIGTLGGDPARLAVAGDSAGGNLAAAVALACRQDGPSLKAQLLIYPATDLMGRYGVAAENAKYPSRQQNAEGYFLTGDAMRFFASHYLPRPQDSEDPRASPLRSDTLAGAPRAVVTTAEFDPLRDEGEAYAEALKRAKVEVAYFREAGMVHGYFGMGAASKAAEAARQRATAAFKAMLR</sequence>
<name>A0A512NI39_9HYPH</name>
<dbReference type="AlphaFoldDB" id="A0A512NI39"/>
<dbReference type="InterPro" id="IPR029058">
    <property type="entry name" value="AB_hydrolase_fold"/>
</dbReference>
<feature type="domain" description="Alpha/beta hydrolase fold-3" evidence="4">
    <location>
        <begin position="78"/>
        <end position="292"/>
    </location>
</feature>
<dbReference type="EMBL" id="BKAJ01000105">
    <property type="protein sequence ID" value="GEP58596.1"/>
    <property type="molecule type" value="Genomic_DNA"/>
</dbReference>
<dbReference type="SUPFAM" id="SSF53474">
    <property type="entry name" value="alpha/beta-Hydrolases"/>
    <property type="match status" value="1"/>
</dbReference>
<dbReference type="InterPro" id="IPR002168">
    <property type="entry name" value="Lipase_GDXG_HIS_AS"/>
</dbReference>
<evidence type="ECO:0000256" key="3">
    <source>
        <dbReference type="PROSITE-ProRule" id="PRU10038"/>
    </source>
</evidence>
<dbReference type="Gene3D" id="3.40.50.1820">
    <property type="entry name" value="alpha/beta hydrolase"/>
    <property type="match status" value="1"/>
</dbReference>
<reference evidence="5 6" key="1">
    <citation type="submission" date="2019-07" db="EMBL/GenBank/DDBJ databases">
        <title>Whole genome shotgun sequence of Reyranella soli NBRC 108950.</title>
        <authorList>
            <person name="Hosoyama A."/>
            <person name="Uohara A."/>
            <person name="Ohji S."/>
            <person name="Ichikawa N."/>
        </authorList>
    </citation>
    <scope>NUCLEOTIDE SEQUENCE [LARGE SCALE GENOMIC DNA]</scope>
    <source>
        <strain evidence="5 6">NBRC 108950</strain>
    </source>
</reference>
<keyword evidence="2 5" id="KW-0378">Hydrolase</keyword>
<proteinExistence type="inferred from homology"/>